<keyword evidence="1" id="KW-1133">Transmembrane helix</keyword>
<dbReference type="STRING" id="1758689.SGUI_2545"/>
<dbReference type="EMBL" id="CP014989">
    <property type="protein sequence ID" value="ANS79941.1"/>
    <property type="molecule type" value="Genomic_DNA"/>
</dbReference>
<evidence type="ECO:0000313" key="3">
    <source>
        <dbReference type="Proteomes" id="UP000092482"/>
    </source>
</evidence>
<keyword evidence="1" id="KW-0812">Transmembrane</keyword>
<proteinExistence type="predicted"/>
<dbReference type="Proteomes" id="UP000092482">
    <property type="component" value="Chromosome"/>
</dbReference>
<dbReference type="AlphaFoldDB" id="A0A1B1NEV2"/>
<name>A0A1B1NEV2_9MICO</name>
<feature type="transmembrane region" description="Helical" evidence="1">
    <location>
        <begin position="48"/>
        <end position="70"/>
    </location>
</feature>
<organism evidence="2 3">
    <name type="scientific">Serinicoccus hydrothermalis</name>
    <dbReference type="NCBI Taxonomy" id="1758689"/>
    <lineage>
        <taxon>Bacteria</taxon>
        <taxon>Bacillati</taxon>
        <taxon>Actinomycetota</taxon>
        <taxon>Actinomycetes</taxon>
        <taxon>Micrococcales</taxon>
        <taxon>Ornithinimicrobiaceae</taxon>
        <taxon>Serinicoccus</taxon>
    </lineage>
</organism>
<evidence type="ECO:0008006" key="4">
    <source>
        <dbReference type="Google" id="ProtNLM"/>
    </source>
</evidence>
<feature type="transmembrane region" description="Helical" evidence="1">
    <location>
        <begin position="20"/>
        <end position="41"/>
    </location>
</feature>
<feature type="transmembrane region" description="Helical" evidence="1">
    <location>
        <begin position="82"/>
        <end position="101"/>
    </location>
</feature>
<evidence type="ECO:0000256" key="1">
    <source>
        <dbReference type="SAM" id="Phobius"/>
    </source>
</evidence>
<protein>
    <recommendedName>
        <fullName evidence="4">Integral membrane protein</fullName>
    </recommendedName>
</protein>
<reference evidence="2 3" key="1">
    <citation type="submission" date="2016-03" db="EMBL/GenBank/DDBJ databases">
        <title>Shallow-sea hydrothermal system.</title>
        <authorList>
            <person name="Tang K."/>
        </authorList>
    </citation>
    <scope>NUCLEOTIDE SEQUENCE [LARGE SCALE GENOMIC DNA]</scope>
    <source>
        <strain evidence="2 3">JLT9</strain>
    </source>
</reference>
<accession>A0A1B1NEV2</accession>
<gene>
    <name evidence="2" type="ORF">SGUI_2545</name>
</gene>
<sequence>MMALGGFLPWLYTHVGTLSGAIGGGLWVFYAGLLALAGGLLPAGRWRTVIVAQSLLCGVVAVGLPVWQVVRMLSWVGFQGWMPGPGLVLSAFGGVLCLLAARQLLALAPAEPVATD</sequence>
<keyword evidence="3" id="KW-1185">Reference proteome</keyword>
<keyword evidence="1" id="KW-0472">Membrane</keyword>
<evidence type="ECO:0000313" key="2">
    <source>
        <dbReference type="EMBL" id="ANS79941.1"/>
    </source>
</evidence>
<dbReference type="KEGG" id="serj:SGUI_2545"/>
<dbReference type="OrthoDB" id="3790202at2"/>